<accession>A0A8J5F9W4</accession>
<dbReference type="AlphaFoldDB" id="A0A8J5F9W4"/>
<dbReference type="GO" id="GO:0006402">
    <property type="term" value="P:mRNA catabolic process"/>
    <property type="evidence" value="ECO:0007669"/>
    <property type="project" value="TreeGrafter"/>
</dbReference>
<keyword evidence="2" id="KW-1185">Reference proteome</keyword>
<dbReference type="PANTHER" id="PTHR12979">
    <property type="entry name" value="CCR4-NOT TRANSCRIPTION COMPLEX SUBUNIT 10"/>
    <property type="match status" value="1"/>
</dbReference>
<gene>
    <name evidence="1" type="ORF">ZIOFF_062610</name>
</gene>
<dbReference type="GO" id="GO:0030014">
    <property type="term" value="C:CCR4-NOT complex"/>
    <property type="evidence" value="ECO:0007669"/>
    <property type="project" value="InterPro"/>
</dbReference>
<dbReference type="Proteomes" id="UP000734854">
    <property type="component" value="Unassembled WGS sequence"/>
</dbReference>
<protein>
    <submittedName>
        <fullName evidence="1">Uncharacterized protein</fullName>
    </submittedName>
</protein>
<dbReference type="GO" id="GO:0017148">
    <property type="term" value="P:negative regulation of translation"/>
    <property type="evidence" value="ECO:0007669"/>
    <property type="project" value="TreeGrafter"/>
</dbReference>
<proteinExistence type="predicted"/>
<evidence type="ECO:0000313" key="2">
    <source>
        <dbReference type="Proteomes" id="UP000734854"/>
    </source>
</evidence>
<reference evidence="1 2" key="1">
    <citation type="submission" date="2020-08" db="EMBL/GenBank/DDBJ databases">
        <title>Plant Genome Project.</title>
        <authorList>
            <person name="Zhang R.-G."/>
        </authorList>
    </citation>
    <scope>NUCLEOTIDE SEQUENCE [LARGE SCALE GENOMIC DNA]</scope>
    <source>
        <tissue evidence="1">Rhizome</tissue>
    </source>
</reference>
<evidence type="ECO:0000313" key="1">
    <source>
        <dbReference type="EMBL" id="KAG6479149.1"/>
    </source>
</evidence>
<organism evidence="1 2">
    <name type="scientific">Zingiber officinale</name>
    <name type="common">Ginger</name>
    <name type="synonym">Amomum zingiber</name>
    <dbReference type="NCBI Taxonomy" id="94328"/>
    <lineage>
        <taxon>Eukaryota</taxon>
        <taxon>Viridiplantae</taxon>
        <taxon>Streptophyta</taxon>
        <taxon>Embryophyta</taxon>
        <taxon>Tracheophyta</taxon>
        <taxon>Spermatophyta</taxon>
        <taxon>Magnoliopsida</taxon>
        <taxon>Liliopsida</taxon>
        <taxon>Zingiberales</taxon>
        <taxon>Zingiberaceae</taxon>
        <taxon>Zingiber</taxon>
    </lineage>
</organism>
<dbReference type="EMBL" id="JACMSC010000017">
    <property type="protein sequence ID" value="KAG6479149.1"/>
    <property type="molecule type" value="Genomic_DNA"/>
</dbReference>
<name>A0A8J5F9W4_ZINOF</name>
<dbReference type="PANTHER" id="PTHR12979:SF5">
    <property type="entry name" value="CCR4-NOT TRANSCRIPTION COMPLEX SUBUNIT 10"/>
    <property type="match status" value="1"/>
</dbReference>
<comment type="caution">
    <text evidence="1">The sequence shown here is derived from an EMBL/GenBank/DDBJ whole genome shotgun (WGS) entry which is preliminary data.</text>
</comment>
<sequence length="139" mass="16400">MTYQLDLKWRNECLSSVNSKWRQYKTHLTRTFIQPNRNNPKLLNKVPQGHCISPEDWSSFVINRMFEDFIVLHNITVAEYFRDGCTDPRNLLDALNKVKAIILYYIHEYAQSLSVFKKLFQNIEPIEEDTDSSFGAYSS</sequence>
<dbReference type="InterPro" id="IPR039740">
    <property type="entry name" value="CNOT10"/>
</dbReference>